<evidence type="ECO:0000259" key="3">
    <source>
        <dbReference type="PROSITE" id="PS51094"/>
    </source>
</evidence>
<dbReference type="RefSeq" id="WP_118911131.1">
    <property type="nucleotide sequence ID" value="NZ_QOCS01000022.1"/>
</dbReference>
<organism evidence="6 7">
    <name type="scientific">Bombilactobacillus bombi</name>
    <dbReference type="NCBI Taxonomy" id="1303590"/>
    <lineage>
        <taxon>Bacteria</taxon>
        <taxon>Bacillati</taxon>
        <taxon>Bacillota</taxon>
        <taxon>Bacilli</taxon>
        <taxon>Lactobacillales</taxon>
        <taxon>Lactobacillaceae</taxon>
        <taxon>Bombilactobacillus</taxon>
    </lineage>
</organism>
<dbReference type="GO" id="GO:0006355">
    <property type="term" value="P:regulation of DNA-templated transcription"/>
    <property type="evidence" value="ECO:0007669"/>
    <property type="project" value="InterPro"/>
</dbReference>
<evidence type="ECO:0000259" key="5">
    <source>
        <dbReference type="PROSITE" id="PS51372"/>
    </source>
</evidence>
<dbReference type="InterPro" id="IPR036095">
    <property type="entry name" value="PTS_EIIB-like_sf"/>
</dbReference>
<sequence length="629" mass="72635">MRINPKELAVVNFIDQFQPVHYVDIQKEFKVSKPTVAKYLRNISENIEQISNHKVQLIRSKRSGIYFIGNTKIIAEILANYSKKWFPASPKDRQIYIVASLIFKNGLDTVAKFSNKLFVSRRTVEHDLKKVRKFIQENGGQLSNHNGILKITLPEKLKYPFMINIIHQYWGQQLRVSNKHNVTLPPVLKNFFNENTVRQIFKIVDQFLTDNYLQANDYEYESLIIYLVLQISTGTNSLQTLADFDDKEKETTELFKLFQNKLGFKFSNEQLIYLNNLITLIKTENDTQKITDNPKLKERIISYLNNYDNRLINGLVQHLSGTIHRYKLGIKAINPYTLQIKQNFPLAFDQALDLGQKLSQDYKLQLDDNESAFIALYFQSFIERQQNNNPKIKVAIVCNTGLGTARLLEERLRQKMSNIIQITRILVAHDINHLNLYEDFIISTIPLENLPIPYILSSPFLTVEDEDQIKQMIIQIQKQHYQKNIFTSLIREDLIFILQDKSNMKKILTSIGLKLQTKGLVKDNYGNSLIKREQISSTAVNKIALPHADPLLVKTPFIALIISPIGITWGQNTVNIAFIMGLNDSIKKQLRPIYHSLNEIISNPLLIKKNISSSSSYDILNHIKKGSAD</sequence>
<dbReference type="GO" id="GO:0008982">
    <property type="term" value="F:protein-N(PI)-phosphohistidine-sugar phosphotransferase activity"/>
    <property type="evidence" value="ECO:0007669"/>
    <property type="project" value="InterPro"/>
</dbReference>
<gene>
    <name evidence="6" type="ORF">DS832_08105</name>
</gene>
<keyword evidence="2" id="KW-0677">Repeat</keyword>
<dbReference type="InterPro" id="IPR002178">
    <property type="entry name" value="PTS_EIIA_type-2_dom"/>
</dbReference>
<dbReference type="Gene3D" id="3.40.930.10">
    <property type="entry name" value="Mannitol-specific EII, Chain A"/>
    <property type="match status" value="1"/>
</dbReference>
<accession>A0A417Z2Y4</accession>
<comment type="caution">
    <text evidence="6">The sequence shown here is derived from an EMBL/GenBank/DDBJ whole genome shotgun (WGS) entry which is preliminary data.</text>
</comment>
<dbReference type="InterPro" id="IPR013011">
    <property type="entry name" value="PTS_EIIB_2"/>
</dbReference>
<dbReference type="SUPFAM" id="SSF55804">
    <property type="entry name" value="Phoshotransferase/anion transport protein"/>
    <property type="match status" value="1"/>
</dbReference>
<dbReference type="InterPro" id="IPR016152">
    <property type="entry name" value="PTrfase/Anion_transptr"/>
</dbReference>
<proteinExistence type="predicted"/>
<dbReference type="PROSITE" id="PS51099">
    <property type="entry name" value="PTS_EIIB_TYPE_2"/>
    <property type="match status" value="1"/>
</dbReference>
<evidence type="ECO:0000256" key="2">
    <source>
        <dbReference type="ARBA" id="ARBA00022737"/>
    </source>
</evidence>
<protein>
    <submittedName>
        <fullName evidence="6">Uncharacterized protein</fullName>
    </submittedName>
</protein>
<dbReference type="AlphaFoldDB" id="A0A417Z2Y4"/>
<dbReference type="Pfam" id="PF00874">
    <property type="entry name" value="PRD"/>
    <property type="match status" value="1"/>
</dbReference>
<dbReference type="Pfam" id="PF00359">
    <property type="entry name" value="PTS_EIIA_2"/>
    <property type="match status" value="1"/>
</dbReference>
<dbReference type="GO" id="GO:0009401">
    <property type="term" value="P:phosphoenolpyruvate-dependent sugar phosphotransferase system"/>
    <property type="evidence" value="ECO:0007669"/>
    <property type="project" value="InterPro"/>
</dbReference>
<dbReference type="PANTHER" id="PTHR30185:SF13">
    <property type="entry name" value="LICABCH OPERON REGULATOR-RELATED"/>
    <property type="match status" value="1"/>
</dbReference>
<dbReference type="SUPFAM" id="SSF52794">
    <property type="entry name" value="PTS system IIB component-like"/>
    <property type="match status" value="1"/>
</dbReference>
<dbReference type="InterPro" id="IPR011608">
    <property type="entry name" value="PRD"/>
</dbReference>
<feature type="domain" description="PRD" evidence="5">
    <location>
        <begin position="281"/>
        <end position="388"/>
    </location>
</feature>
<dbReference type="PROSITE" id="PS51094">
    <property type="entry name" value="PTS_EIIA_TYPE_2"/>
    <property type="match status" value="1"/>
</dbReference>
<dbReference type="EMBL" id="QOCS01000022">
    <property type="protein sequence ID" value="RHW45070.1"/>
    <property type="molecule type" value="Genomic_DNA"/>
</dbReference>
<dbReference type="PANTHER" id="PTHR30185">
    <property type="entry name" value="CRYPTIC BETA-GLUCOSIDE BGL OPERON ANTITERMINATOR"/>
    <property type="match status" value="1"/>
</dbReference>
<name>A0A417Z2Y4_9LACO</name>
<evidence type="ECO:0000256" key="1">
    <source>
        <dbReference type="ARBA" id="ARBA00022679"/>
    </source>
</evidence>
<dbReference type="CDD" id="cd05568">
    <property type="entry name" value="PTS_IIB_bgl_like"/>
    <property type="match status" value="1"/>
</dbReference>
<dbReference type="InterPro" id="IPR036634">
    <property type="entry name" value="PRD_sf"/>
</dbReference>
<dbReference type="Proteomes" id="UP000284822">
    <property type="component" value="Unassembled WGS sequence"/>
</dbReference>
<dbReference type="Gene3D" id="3.40.50.2300">
    <property type="match status" value="1"/>
</dbReference>
<evidence type="ECO:0000259" key="4">
    <source>
        <dbReference type="PROSITE" id="PS51099"/>
    </source>
</evidence>
<feature type="domain" description="PTS EIIA type-2" evidence="3">
    <location>
        <begin position="488"/>
        <end position="626"/>
    </location>
</feature>
<evidence type="ECO:0000313" key="7">
    <source>
        <dbReference type="Proteomes" id="UP000284822"/>
    </source>
</evidence>
<feature type="domain" description="PTS EIIB type-2" evidence="4">
    <location>
        <begin position="392"/>
        <end position="481"/>
    </location>
</feature>
<dbReference type="InterPro" id="IPR050661">
    <property type="entry name" value="BglG_antiterminators"/>
</dbReference>
<dbReference type="PROSITE" id="PS51372">
    <property type="entry name" value="PRD_2"/>
    <property type="match status" value="1"/>
</dbReference>
<evidence type="ECO:0000313" key="6">
    <source>
        <dbReference type="EMBL" id="RHW45070.1"/>
    </source>
</evidence>
<dbReference type="SUPFAM" id="SSF63520">
    <property type="entry name" value="PTS-regulatory domain, PRD"/>
    <property type="match status" value="1"/>
</dbReference>
<keyword evidence="1" id="KW-0808">Transferase</keyword>
<dbReference type="Gene3D" id="1.10.1790.10">
    <property type="entry name" value="PRD domain"/>
    <property type="match status" value="1"/>
</dbReference>
<reference evidence="6 7" key="1">
    <citation type="submission" date="2018-07" db="EMBL/GenBank/DDBJ databases">
        <title>Genome sequences of six Lactobacillus spp. isolated from bumble bee guts.</title>
        <authorList>
            <person name="Motta E.V.S."/>
            <person name="Moran N.A."/>
        </authorList>
    </citation>
    <scope>NUCLEOTIDE SEQUENCE [LARGE SCALE GENOMIC DNA]</scope>
    <source>
        <strain evidence="6 7">LV-8.1</strain>
    </source>
</reference>